<keyword evidence="1" id="KW-0732">Signal</keyword>
<proteinExistence type="predicted"/>
<dbReference type="AlphaFoldDB" id="A0A1H1Q3Y9"/>
<organism evidence="2 3">
    <name type="scientific">Bradyrhizobium canariense</name>
    <dbReference type="NCBI Taxonomy" id="255045"/>
    <lineage>
        <taxon>Bacteria</taxon>
        <taxon>Pseudomonadati</taxon>
        <taxon>Pseudomonadota</taxon>
        <taxon>Alphaproteobacteria</taxon>
        <taxon>Hyphomicrobiales</taxon>
        <taxon>Nitrobacteraceae</taxon>
        <taxon>Bradyrhizobium</taxon>
    </lineage>
</organism>
<evidence type="ECO:0000313" key="2">
    <source>
        <dbReference type="EMBL" id="SDS18126.1"/>
    </source>
</evidence>
<feature type="signal peptide" evidence="1">
    <location>
        <begin position="1"/>
        <end position="33"/>
    </location>
</feature>
<feature type="chain" id="PRO_5009257236" evidence="1">
    <location>
        <begin position="34"/>
        <end position="73"/>
    </location>
</feature>
<name>A0A1H1Q3Y9_9BRAD</name>
<sequence>MFGKWPSVAALKQVGRLLALLACAILLPENADAADLRLRIKPTAERHDTTPAPETRERLFEQFLRWVRSHQPG</sequence>
<dbReference type="Proteomes" id="UP000243904">
    <property type="component" value="Chromosome I"/>
</dbReference>
<reference evidence="3" key="1">
    <citation type="submission" date="2016-10" db="EMBL/GenBank/DDBJ databases">
        <authorList>
            <person name="Varghese N."/>
            <person name="Submissions S."/>
        </authorList>
    </citation>
    <scope>NUCLEOTIDE SEQUENCE [LARGE SCALE GENOMIC DNA]</scope>
    <source>
        <strain evidence="3">GAS369</strain>
    </source>
</reference>
<gene>
    <name evidence="2" type="ORF">SAMN05444158_1259</name>
</gene>
<evidence type="ECO:0000313" key="3">
    <source>
        <dbReference type="Proteomes" id="UP000243904"/>
    </source>
</evidence>
<evidence type="ECO:0000256" key="1">
    <source>
        <dbReference type="SAM" id="SignalP"/>
    </source>
</evidence>
<accession>A0A1H1Q3Y9</accession>
<protein>
    <submittedName>
        <fullName evidence="2">Uncharacterized protein</fullName>
    </submittedName>
</protein>
<keyword evidence="3" id="KW-1185">Reference proteome</keyword>
<dbReference type="EMBL" id="LT629750">
    <property type="protein sequence ID" value="SDS18126.1"/>
    <property type="molecule type" value="Genomic_DNA"/>
</dbReference>